<gene>
    <name evidence="1" type="ORF">GCM10010361_08310</name>
</gene>
<accession>A0ABP3JA40</accession>
<proteinExistence type="predicted"/>
<organism evidence="1 2">
    <name type="scientific">Streptomyces olivaceiscleroticus</name>
    <dbReference type="NCBI Taxonomy" id="68245"/>
    <lineage>
        <taxon>Bacteria</taxon>
        <taxon>Bacillati</taxon>
        <taxon>Actinomycetota</taxon>
        <taxon>Actinomycetes</taxon>
        <taxon>Kitasatosporales</taxon>
        <taxon>Streptomycetaceae</taxon>
        <taxon>Streptomyces</taxon>
    </lineage>
</organism>
<reference evidence="2" key="1">
    <citation type="journal article" date="2019" name="Int. J. Syst. Evol. Microbiol.">
        <title>The Global Catalogue of Microorganisms (GCM) 10K type strain sequencing project: providing services to taxonomists for standard genome sequencing and annotation.</title>
        <authorList>
            <consortium name="The Broad Institute Genomics Platform"/>
            <consortium name="The Broad Institute Genome Sequencing Center for Infectious Disease"/>
            <person name="Wu L."/>
            <person name="Ma J."/>
        </authorList>
    </citation>
    <scope>NUCLEOTIDE SEQUENCE [LARGE SCALE GENOMIC DNA]</scope>
    <source>
        <strain evidence="2">JCM 4805</strain>
    </source>
</reference>
<dbReference type="Proteomes" id="UP001500909">
    <property type="component" value="Unassembled WGS sequence"/>
</dbReference>
<dbReference type="InterPro" id="IPR038282">
    <property type="entry name" value="DUF2267_sf"/>
</dbReference>
<comment type="caution">
    <text evidence="1">The sequence shown here is derived from an EMBL/GenBank/DDBJ whole genome shotgun (WGS) entry which is preliminary data.</text>
</comment>
<sequence>MRHEEFLRVVQTGAALPDRAAAERAVRATLETLAERVPDGLAEHLAAQLPHELGEHVRRVVAAHEGGPEGHHTAERFDLTAFAARISWRGGVPEDVALREASAVFEALDAALAPELSEKLGSVLPPDIRELLPESRADSP</sequence>
<dbReference type="EMBL" id="BAAABY010000007">
    <property type="protein sequence ID" value="GAA0446678.1"/>
    <property type="molecule type" value="Genomic_DNA"/>
</dbReference>
<dbReference type="Pfam" id="PF10025">
    <property type="entry name" value="DUF2267"/>
    <property type="match status" value="1"/>
</dbReference>
<evidence type="ECO:0000313" key="2">
    <source>
        <dbReference type="Proteomes" id="UP001500909"/>
    </source>
</evidence>
<dbReference type="RefSeq" id="WP_346093062.1">
    <property type="nucleotide sequence ID" value="NZ_BAAABY010000007.1"/>
</dbReference>
<evidence type="ECO:0008006" key="3">
    <source>
        <dbReference type="Google" id="ProtNLM"/>
    </source>
</evidence>
<keyword evidence="2" id="KW-1185">Reference proteome</keyword>
<name>A0ABP3JA40_9ACTN</name>
<evidence type="ECO:0000313" key="1">
    <source>
        <dbReference type="EMBL" id="GAA0446678.1"/>
    </source>
</evidence>
<dbReference type="InterPro" id="IPR018727">
    <property type="entry name" value="DUF2267"/>
</dbReference>
<protein>
    <recommendedName>
        <fullName evidence="3">DUF2267 domain-containing protein</fullName>
    </recommendedName>
</protein>
<dbReference type="Gene3D" id="1.10.490.110">
    <property type="entry name" value="Uncharacterized conserved protein DUF2267"/>
    <property type="match status" value="1"/>
</dbReference>